<dbReference type="InterPro" id="IPR000515">
    <property type="entry name" value="MetI-like"/>
</dbReference>
<dbReference type="RefSeq" id="WP_238478037.1">
    <property type="nucleotide sequence ID" value="NZ_CP064786.1"/>
</dbReference>
<dbReference type="GO" id="GO:0005886">
    <property type="term" value="C:plasma membrane"/>
    <property type="evidence" value="ECO:0007669"/>
    <property type="project" value="UniProtKB-SubCell"/>
</dbReference>
<evidence type="ECO:0000256" key="2">
    <source>
        <dbReference type="ARBA" id="ARBA00022448"/>
    </source>
</evidence>
<evidence type="ECO:0000313" key="9">
    <source>
        <dbReference type="EMBL" id="QSG04006.1"/>
    </source>
</evidence>
<organism evidence="9 10">
    <name type="scientific">Natranaeroarchaeum sulfidigenes</name>
    <dbReference type="NCBI Taxonomy" id="2784880"/>
    <lineage>
        <taxon>Archaea</taxon>
        <taxon>Methanobacteriati</taxon>
        <taxon>Methanobacteriota</taxon>
        <taxon>Stenosarchaea group</taxon>
        <taxon>Halobacteria</taxon>
        <taxon>Halobacteriales</taxon>
        <taxon>Natronoarchaeaceae</taxon>
        <taxon>Natranaeroarchaeum</taxon>
    </lineage>
</organism>
<sequence>MYVRRLLLNVAPIVSGLLLWELLARLALITPQFFPPPTVVLDAAYTEIVHGEMLYHFGVSLRRIVLAFAIGASTGVVAGLLMGWSRQVRLVLNPYVGLLYPVPKITLLPISFALFGVTETARVVTMSLAVFLLVSVSTMGGVRAIDDVYIDAAIDNGAGTIDLYREVLLPGALSQTVSGLSLGFGIGFILIVVIEMVAADAGLGYVIWNSWQLFTIPRLYVALMLINVIGIVFVYGIEAAGDYLTPWEGQ</sequence>
<dbReference type="KEGG" id="hara:AArcS_2814"/>
<keyword evidence="6 7" id="KW-0472">Membrane</keyword>
<feature type="transmembrane region" description="Helical" evidence="7">
    <location>
        <begin position="182"/>
        <end position="207"/>
    </location>
</feature>
<keyword evidence="3" id="KW-1003">Cell membrane</keyword>
<comment type="similarity">
    <text evidence="7">Belongs to the binding-protein-dependent transport system permease family.</text>
</comment>
<keyword evidence="5 7" id="KW-1133">Transmembrane helix</keyword>
<feature type="domain" description="ABC transmembrane type-1" evidence="8">
    <location>
        <begin position="57"/>
        <end position="237"/>
    </location>
</feature>
<feature type="transmembrane region" description="Helical" evidence="7">
    <location>
        <begin position="219"/>
        <end position="237"/>
    </location>
</feature>
<evidence type="ECO:0000256" key="6">
    <source>
        <dbReference type="ARBA" id="ARBA00023136"/>
    </source>
</evidence>
<dbReference type="Proteomes" id="UP000663586">
    <property type="component" value="Chromosome"/>
</dbReference>
<evidence type="ECO:0000256" key="5">
    <source>
        <dbReference type="ARBA" id="ARBA00022989"/>
    </source>
</evidence>
<dbReference type="GO" id="GO:0055085">
    <property type="term" value="P:transmembrane transport"/>
    <property type="evidence" value="ECO:0007669"/>
    <property type="project" value="InterPro"/>
</dbReference>
<keyword evidence="2 7" id="KW-0813">Transport</keyword>
<dbReference type="CDD" id="cd06261">
    <property type="entry name" value="TM_PBP2"/>
    <property type="match status" value="1"/>
</dbReference>
<keyword evidence="10" id="KW-1185">Reference proteome</keyword>
<dbReference type="PANTHER" id="PTHR30151:SF0">
    <property type="entry name" value="ABC TRANSPORTER PERMEASE PROTEIN MJ0413-RELATED"/>
    <property type="match status" value="1"/>
</dbReference>
<proteinExistence type="inferred from homology"/>
<evidence type="ECO:0000313" key="10">
    <source>
        <dbReference type="Proteomes" id="UP000663586"/>
    </source>
</evidence>
<evidence type="ECO:0000256" key="3">
    <source>
        <dbReference type="ARBA" id="ARBA00022475"/>
    </source>
</evidence>
<reference evidence="9" key="1">
    <citation type="submission" date="2020-11" db="EMBL/GenBank/DDBJ databases">
        <title>Carbohydrate-dependent, anaerobic sulfur respiration: A novel catabolism in halophilic archaea.</title>
        <authorList>
            <person name="Sorokin D.Y."/>
            <person name="Messina E."/>
            <person name="Smedile F."/>
            <person name="La Cono V."/>
            <person name="Hallsworth J.E."/>
            <person name="Yakimov M.M."/>
        </authorList>
    </citation>
    <scope>NUCLEOTIDE SEQUENCE</scope>
    <source>
        <strain evidence="9">AArc-S</strain>
    </source>
</reference>
<dbReference type="GeneID" id="70686191"/>
<evidence type="ECO:0000259" key="8">
    <source>
        <dbReference type="PROSITE" id="PS50928"/>
    </source>
</evidence>
<dbReference type="PANTHER" id="PTHR30151">
    <property type="entry name" value="ALKANE SULFONATE ABC TRANSPORTER-RELATED, MEMBRANE SUBUNIT"/>
    <property type="match status" value="1"/>
</dbReference>
<comment type="subcellular location">
    <subcellularLocation>
        <location evidence="1 7">Cell membrane</location>
        <topology evidence="1 7">Multi-pass membrane protein</topology>
    </subcellularLocation>
</comment>
<evidence type="ECO:0000256" key="1">
    <source>
        <dbReference type="ARBA" id="ARBA00004651"/>
    </source>
</evidence>
<feature type="transmembrane region" description="Helical" evidence="7">
    <location>
        <begin position="6"/>
        <end position="24"/>
    </location>
</feature>
<dbReference type="AlphaFoldDB" id="A0A897N0Y8"/>
<dbReference type="EMBL" id="CP064786">
    <property type="protein sequence ID" value="QSG04006.1"/>
    <property type="molecule type" value="Genomic_DNA"/>
</dbReference>
<accession>A0A897N0Y8</accession>
<dbReference type="Pfam" id="PF00528">
    <property type="entry name" value="BPD_transp_1"/>
    <property type="match status" value="1"/>
</dbReference>
<feature type="transmembrane region" description="Helical" evidence="7">
    <location>
        <begin position="97"/>
        <end position="117"/>
    </location>
</feature>
<name>A0A897N0Y8_9EURY</name>
<evidence type="ECO:0000256" key="4">
    <source>
        <dbReference type="ARBA" id="ARBA00022692"/>
    </source>
</evidence>
<dbReference type="Gene3D" id="1.10.3720.10">
    <property type="entry name" value="MetI-like"/>
    <property type="match status" value="1"/>
</dbReference>
<feature type="transmembrane region" description="Helical" evidence="7">
    <location>
        <begin position="124"/>
        <end position="145"/>
    </location>
</feature>
<gene>
    <name evidence="9" type="primary">tauC2</name>
    <name evidence="9" type="ORF">AArcS_2814</name>
</gene>
<keyword evidence="4 7" id="KW-0812">Transmembrane</keyword>
<feature type="transmembrane region" description="Helical" evidence="7">
    <location>
        <begin position="64"/>
        <end position="85"/>
    </location>
</feature>
<protein>
    <submittedName>
        <fullName evidence="9">ABC-type nitrate/sulfonate/bicarbonate transportsystem, permease component</fullName>
    </submittedName>
</protein>
<dbReference type="InterPro" id="IPR035906">
    <property type="entry name" value="MetI-like_sf"/>
</dbReference>
<dbReference type="PROSITE" id="PS50928">
    <property type="entry name" value="ABC_TM1"/>
    <property type="match status" value="1"/>
</dbReference>
<dbReference type="SUPFAM" id="SSF161098">
    <property type="entry name" value="MetI-like"/>
    <property type="match status" value="1"/>
</dbReference>
<evidence type="ECO:0000256" key="7">
    <source>
        <dbReference type="RuleBase" id="RU363032"/>
    </source>
</evidence>